<evidence type="ECO:0000256" key="6">
    <source>
        <dbReference type="ARBA" id="ARBA00023136"/>
    </source>
</evidence>
<dbReference type="Proteomes" id="UP000324104">
    <property type="component" value="Unassembled WGS sequence"/>
</dbReference>
<dbReference type="SUPFAM" id="SSF47917">
    <property type="entry name" value="C-terminal domain of alpha and beta subunits of F1 ATP synthase"/>
    <property type="match status" value="1"/>
</dbReference>
<comment type="similarity">
    <text evidence="1 8">Belongs to the ATPase alpha/beta chains family.</text>
</comment>
<protein>
    <recommendedName>
        <fullName evidence="8">A-type ATP synthase subunit B</fullName>
    </recommendedName>
</protein>
<feature type="domain" description="ATP synthase A/B type C-terminal" evidence="11">
    <location>
        <begin position="358"/>
        <end position="457"/>
    </location>
</feature>
<comment type="subunit">
    <text evidence="8">Has multiple subunits with at least A(3), B(3), C, D, E, F, H, I and proteolipid K(x).</text>
</comment>
<evidence type="ECO:0000256" key="2">
    <source>
        <dbReference type="ARBA" id="ARBA00022448"/>
    </source>
</evidence>
<evidence type="ECO:0000256" key="7">
    <source>
        <dbReference type="ARBA" id="ARBA00023310"/>
    </source>
</evidence>
<dbReference type="InterPro" id="IPR004100">
    <property type="entry name" value="ATPase_F1/V1/A1_a/bsu_N"/>
</dbReference>
<dbReference type="GO" id="GO:0005886">
    <property type="term" value="C:plasma membrane"/>
    <property type="evidence" value="ECO:0007669"/>
    <property type="project" value="UniProtKB-SubCell"/>
</dbReference>
<dbReference type="PANTHER" id="PTHR43389:SF4">
    <property type="entry name" value="V-TYPE PROTON ATPASE SUBUNIT B"/>
    <property type="match status" value="1"/>
</dbReference>
<dbReference type="Pfam" id="PF00006">
    <property type="entry name" value="ATP-synt_ab"/>
    <property type="match status" value="1"/>
</dbReference>
<evidence type="ECO:0000256" key="5">
    <source>
        <dbReference type="ARBA" id="ARBA00023065"/>
    </source>
</evidence>
<dbReference type="GO" id="GO:0042777">
    <property type="term" value="P:proton motive force-driven plasma membrane ATP synthesis"/>
    <property type="evidence" value="ECO:0007669"/>
    <property type="project" value="UniProtKB-UniRule"/>
</dbReference>
<dbReference type="CDD" id="cd18112">
    <property type="entry name" value="ATP-synt_V_A-type_beta_C"/>
    <property type="match status" value="1"/>
</dbReference>
<dbReference type="Pfam" id="PF02874">
    <property type="entry name" value="ATP-synt_ab_N"/>
    <property type="match status" value="1"/>
</dbReference>
<evidence type="ECO:0000313" key="13">
    <source>
        <dbReference type="Proteomes" id="UP000324104"/>
    </source>
</evidence>
<organism evidence="12 13">
    <name type="scientific">Natrialba swarupiae</name>
    <dbReference type="NCBI Taxonomy" id="2448032"/>
    <lineage>
        <taxon>Archaea</taxon>
        <taxon>Methanobacteriati</taxon>
        <taxon>Methanobacteriota</taxon>
        <taxon>Stenosarchaea group</taxon>
        <taxon>Halobacteria</taxon>
        <taxon>Halobacteriales</taxon>
        <taxon>Natrialbaceae</taxon>
        <taxon>Natrialba</taxon>
    </lineage>
</organism>
<dbReference type="InterPro" id="IPR020003">
    <property type="entry name" value="ATPase_a/bsu_AS"/>
</dbReference>
<comment type="subcellular location">
    <subcellularLocation>
        <location evidence="8">Cell membrane</location>
        <topology evidence="8">Peripheral membrane protein</topology>
    </subcellularLocation>
</comment>
<dbReference type="InterPro" id="IPR022879">
    <property type="entry name" value="V-ATPase_su_B/beta"/>
</dbReference>
<dbReference type="CDD" id="cd18118">
    <property type="entry name" value="ATP-synt_V_A-type_beta_N"/>
    <property type="match status" value="1"/>
</dbReference>
<evidence type="ECO:0000313" key="12">
    <source>
        <dbReference type="EMBL" id="TYT62312.1"/>
    </source>
</evidence>
<dbReference type="InterPro" id="IPR055190">
    <property type="entry name" value="ATP-synt_VA_C"/>
</dbReference>
<evidence type="ECO:0000256" key="4">
    <source>
        <dbReference type="ARBA" id="ARBA00022781"/>
    </source>
</evidence>
<feature type="domain" description="ATPase F1/V1/A1 complex alpha/beta subunit N-terminal" evidence="10">
    <location>
        <begin position="7"/>
        <end position="72"/>
    </location>
</feature>
<sequence>MKEYQTITEVSGPLVFAEVDEPIGYDEIVEIETPQGDTLRGQVLESSDGLVSIQVFEGTGGIDRNASVRFLGETMKMPVTEDLLGRVLDGSGNPIDGGPDIVPEERQDIVGAAINPYSREYPEEFIQTGVSAIDGMNTLVRGQKLPIFSGSGLPHNDLALQIARQATVPEEEEDGEEGSEFAVIFGAMGITAEEANEFMDDFERTGALERSVVFMNLADDPAVERTVTPRMALTTAEYLAFEKGYHVLVILTDMTNYCEALREIGAAREEVPGRRGYPGYMYTDLAQLYERAGRIEGREGSVTQIPILTMPGDDDTHPIPDLTGYITEGQIMMDRDLNSQGVEPPINVSPSLSRLMDDGIGEGLTRADHADVKDQLFAAYAEGKDLRDLVNIVGREALSERDNKYLDFADRFEEEFVEQGYDTNRSIDETLEIGWDLLSMLPKEELNRIGEDLIEEHYREDDGETVEAAAD</sequence>
<gene>
    <name evidence="8" type="primary">atpB</name>
    <name evidence="12" type="ORF">FYC77_08810</name>
</gene>
<reference evidence="12 13" key="1">
    <citation type="submission" date="2019-08" db="EMBL/GenBank/DDBJ databases">
        <title>Archaea genome.</title>
        <authorList>
            <person name="Kajale S."/>
            <person name="Shouche Y."/>
            <person name="Deshpande N."/>
            <person name="Sharma A."/>
        </authorList>
    </citation>
    <scope>NUCLEOTIDE SEQUENCE [LARGE SCALE GENOMIC DNA]</scope>
    <source>
        <strain evidence="12 13">ESP3B_9</strain>
    </source>
</reference>
<dbReference type="PIRSF" id="PIRSF039114">
    <property type="entry name" value="V-ATPsynth_beta/V-ATPase_B"/>
    <property type="match status" value="1"/>
</dbReference>
<proteinExistence type="inferred from homology"/>
<keyword evidence="6 8" id="KW-0472">Membrane</keyword>
<dbReference type="GO" id="GO:0046933">
    <property type="term" value="F:proton-transporting ATP synthase activity, rotational mechanism"/>
    <property type="evidence" value="ECO:0007669"/>
    <property type="project" value="UniProtKB-UniRule"/>
</dbReference>
<dbReference type="HAMAP" id="MF_00310">
    <property type="entry name" value="ATP_synth_B_arch"/>
    <property type="match status" value="1"/>
</dbReference>
<dbReference type="RefSeq" id="WP_149081132.1">
    <property type="nucleotide sequence ID" value="NZ_VTAW01000009.1"/>
</dbReference>
<evidence type="ECO:0000256" key="8">
    <source>
        <dbReference type="HAMAP-Rule" id="MF_00310"/>
    </source>
</evidence>
<dbReference type="Gene3D" id="3.40.50.12240">
    <property type="match status" value="1"/>
</dbReference>
<dbReference type="CDD" id="cd01135">
    <property type="entry name" value="V_A-ATPase_B"/>
    <property type="match status" value="1"/>
</dbReference>
<dbReference type="PROSITE" id="PS00152">
    <property type="entry name" value="ATPASE_ALPHA_BETA"/>
    <property type="match status" value="1"/>
</dbReference>
<comment type="caution">
    <text evidence="12">The sequence shown here is derived from an EMBL/GenBank/DDBJ whole genome shotgun (WGS) entry which is preliminary data.</text>
</comment>
<dbReference type="InterPro" id="IPR005724">
    <property type="entry name" value="ATPase_A1-cplx_bsu"/>
</dbReference>
<dbReference type="SUPFAM" id="SSF52540">
    <property type="entry name" value="P-loop containing nucleoside triphosphate hydrolases"/>
    <property type="match status" value="1"/>
</dbReference>
<feature type="domain" description="ATPase F1/V1/A1 complex alpha/beta subunit nucleotide-binding" evidence="9">
    <location>
        <begin position="129"/>
        <end position="353"/>
    </location>
</feature>
<name>A0A5D5AR63_9EURY</name>
<evidence type="ECO:0000256" key="3">
    <source>
        <dbReference type="ARBA" id="ARBA00022475"/>
    </source>
</evidence>
<keyword evidence="13" id="KW-1185">Reference proteome</keyword>
<dbReference type="Pfam" id="PF22919">
    <property type="entry name" value="ATP-synt_VA_C"/>
    <property type="match status" value="1"/>
</dbReference>
<dbReference type="EMBL" id="VTAW01000009">
    <property type="protein sequence ID" value="TYT62312.1"/>
    <property type="molecule type" value="Genomic_DNA"/>
</dbReference>
<keyword evidence="5 8" id="KW-0406">Ion transport</keyword>
<evidence type="ECO:0000259" key="9">
    <source>
        <dbReference type="Pfam" id="PF00006"/>
    </source>
</evidence>
<dbReference type="PANTHER" id="PTHR43389">
    <property type="entry name" value="V-TYPE PROTON ATPASE SUBUNIT B"/>
    <property type="match status" value="1"/>
</dbReference>
<dbReference type="GO" id="GO:0005524">
    <property type="term" value="F:ATP binding"/>
    <property type="evidence" value="ECO:0007669"/>
    <property type="project" value="UniProtKB-UniRule"/>
</dbReference>
<keyword evidence="7 8" id="KW-0066">ATP synthesis</keyword>
<evidence type="ECO:0000259" key="10">
    <source>
        <dbReference type="Pfam" id="PF02874"/>
    </source>
</evidence>
<comment type="function">
    <text evidence="8">Component of the A-type ATP synthase that produces ATP from ADP in the presence of a proton gradient across the membrane. The B chain is a regulatory subunit.</text>
</comment>
<dbReference type="GO" id="GO:0033178">
    <property type="term" value="C:proton-transporting two-sector ATPase complex, catalytic domain"/>
    <property type="evidence" value="ECO:0007669"/>
    <property type="project" value="InterPro"/>
</dbReference>
<keyword evidence="3 8" id="KW-1003">Cell membrane</keyword>
<dbReference type="NCBIfam" id="NF003235">
    <property type="entry name" value="PRK04196.1"/>
    <property type="match status" value="1"/>
</dbReference>
<accession>A0A5D5AR63</accession>
<dbReference type="InterPro" id="IPR027417">
    <property type="entry name" value="P-loop_NTPase"/>
</dbReference>
<evidence type="ECO:0000256" key="1">
    <source>
        <dbReference type="ARBA" id="ARBA00008936"/>
    </source>
</evidence>
<dbReference type="InterPro" id="IPR000194">
    <property type="entry name" value="ATPase_F1/V1/A1_a/bsu_nucl-bd"/>
</dbReference>
<keyword evidence="4 8" id="KW-0375">Hydrogen ion transport</keyword>
<dbReference type="NCBIfam" id="TIGR01041">
    <property type="entry name" value="ATP_syn_B_arch"/>
    <property type="match status" value="1"/>
</dbReference>
<dbReference type="AlphaFoldDB" id="A0A5D5AR63"/>
<keyword evidence="2 8" id="KW-0813">Transport</keyword>
<evidence type="ECO:0000259" key="11">
    <source>
        <dbReference type="Pfam" id="PF22919"/>
    </source>
</evidence>